<sequence length="75" mass="8381">MKEIGANVWKTPETDELPGLISSVTGLWAKISEADRDLALQVAAMLPTMKIRRVRHVKVDVASLKTERVHSIDTR</sequence>
<dbReference type="AlphaFoldDB" id="A0A6N8SBH2"/>
<reference evidence="1 2" key="1">
    <citation type="submission" date="2019-12" db="EMBL/GenBank/DDBJ databases">
        <title>Shinella kummerowiae sp. nov., a symbiotic bacterium isolated from root nodules of the herbal legume Kummerowia stipulacea.</title>
        <authorList>
            <person name="Gao J."/>
        </authorList>
    </citation>
    <scope>NUCLEOTIDE SEQUENCE [LARGE SCALE GENOMIC DNA]</scope>
    <source>
        <strain evidence="1 2">CCBAU 25048</strain>
    </source>
</reference>
<protein>
    <submittedName>
        <fullName evidence="1">Uncharacterized protein</fullName>
    </submittedName>
</protein>
<evidence type="ECO:0000313" key="1">
    <source>
        <dbReference type="EMBL" id="MXN44646.1"/>
    </source>
</evidence>
<dbReference type="EMBL" id="WUMK01000002">
    <property type="protein sequence ID" value="MXN44646.1"/>
    <property type="molecule type" value="Genomic_DNA"/>
</dbReference>
<evidence type="ECO:0000313" key="2">
    <source>
        <dbReference type="Proteomes" id="UP000435802"/>
    </source>
</evidence>
<proteinExistence type="predicted"/>
<organism evidence="1 2">
    <name type="scientific">Shinella kummerowiae</name>
    <dbReference type="NCBI Taxonomy" id="417745"/>
    <lineage>
        <taxon>Bacteria</taxon>
        <taxon>Pseudomonadati</taxon>
        <taxon>Pseudomonadota</taxon>
        <taxon>Alphaproteobacteria</taxon>
        <taxon>Hyphomicrobiales</taxon>
        <taxon>Rhizobiaceae</taxon>
        <taxon>Shinella</taxon>
    </lineage>
</organism>
<comment type="caution">
    <text evidence="1">The sequence shown here is derived from an EMBL/GenBank/DDBJ whole genome shotgun (WGS) entry which is preliminary data.</text>
</comment>
<gene>
    <name evidence="1" type="ORF">GR138_05560</name>
</gene>
<accession>A0A6N8SBH2</accession>
<keyword evidence="2" id="KW-1185">Reference proteome</keyword>
<dbReference type="RefSeq" id="WP_160857625.1">
    <property type="nucleotide sequence ID" value="NZ_WUMK01000002.1"/>
</dbReference>
<dbReference type="Proteomes" id="UP000435802">
    <property type="component" value="Unassembled WGS sequence"/>
</dbReference>
<name>A0A6N8SBH2_9HYPH</name>